<sequence length="73" mass="8450">MGVYTVFVDIPPDENMRNRGCIMVSDCDLFHKDFESSNHFFLPCNFASALWQWFGEGNTSKKEVVETKVELKI</sequence>
<gene>
    <name evidence="2" type="ordered locus">MTR_2g070520</name>
</gene>
<dbReference type="EnsemblPlants" id="KEH38406">
    <property type="protein sequence ID" value="KEH38406"/>
    <property type="gene ID" value="MTR_2g070520"/>
</dbReference>
<reference evidence="3" key="3">
    <citation type="submission" date="2015-04" db="UniProtKB">
        <authorList>
            <consortium name="EnsemblPlants"/>
        </authorList>
    </citation>
    <scope>IDENTIFICATION</scope>
    <source>
        <strain evidence="3">cv. Jemalong A17</strain>
    </source>
</reference>
<dbReference type="InterPro" id="IPR026960">
    <property type="entry name" value="RVT-Znf"/>
</dbReference>
<evidence type="ECO:0000313" key="4">
    <source>
        <dbReference type="Proteomes" id="UP000002051"/>
    </source>
</evidence>
<reference evidence="2 4" key="2">
    <citation type="journal article" date="2014" name="BMC Genomics">
        <title>An improved genome release (version Mt4.0) for the model legume Medicago truncatula.</title>
        <authorList>
            <person name="Tang H."/>
            <person name="Krishnakumar V."/>
            <person name="Bidwell S."/>
            <person name="Rosen B."/>
            <person name="Chan A."/>
            <person name="Zhou S."/>
            <person name="Gentzbittel L."/>
            <person name="Childs K.L."/>
            <person name="Yandell M."/>
            <person name="Gundlach H."/>
            <person name="Mayer K.F."/>
            <person name="Schwartz D.C."/>
            <person name="Town C.D."/>
        </authorList>
    </citation>
    <scope>GENOME REANNOTATION</scope>
    <source>
        <strain evidence="2">A17</strain>
        <strain evidence="3 4">cv. Jemalong A17</strain>
    </source>
</reference>
<proteinExistence type="predicted"/>
<dbReference type="Pfam" id="PF13966">
    <property type="entry name" value="zf-RVT"/>
    <property type="match status" value="1"/>
</dbReference>
<feature type="domain" description="Reverse transcriptase zinc-binding" evidence="1">
    <location>
        <begin position="10"/>
        <end position="51"/>
    </location>
</feature>
<evidence type="ECO:0000313" key="2">
    <source>
        <dbReference type="EMBL" id="KEH38406.1"/>
    </source>
</evidence>
<dbReference type="EMBL" id="CM001218">
    <property type="protein sequence ID" value="KEH38406.1"/>
    <property type="molecule type" value="Genomic_DNA"/>
</dbReference>
<dbReference type="HOGENOM" id="CLU_2708510_0_0_1"/>
<keyword evidence="4" id="KW-1185">Reference proteome</keyword>
<accession>A0A072V9Z4</accession>
<protein>
    <recommendedName>
        <fullName evidence="1">Reverse transcriptase zinc-binding domain-containing protein</fullName>
    </recommendedName>
</protein>
<dbReference type="Proteomes" id="UP000002051">
    <property type="component" value="Chromosome 2"/>
</dbReference>
<name>A0A072V9Z4_MEDTR</name>
<reference evidence="2 4" key="1">
    <citation type="journal article" date="2011" name="Nature">
        <title>The Medicago genome provides insight into the evolution of rhizobial symbioses.</title>
        <authorList>
            <person name="Young N.D."/>
            <person name="Debelle F."/>
            <person name="Oldroyd G.E."/>
            <person name="Geurts R."/>
            <person name="Cannon S.B."/>
            <person name="Udvardi M.K."/>
            <person name="Benedito V.A."/>
            <person name="Mayer K.F."/>
            <person name="Gouzy J."/>
            <person name="Schoof H."/>
            <person name="Van de Peer Y."/>
            <person name="Proost S."/>
            <person name="Cook D.R."/>
            <person name="Meyers B.C."/>
            <person name="Spannagl M."/>
            <person name="Cheung F."/>
            <person name="De Mita S."/>
            <person name="Krishnakumar V."/>
            <person name="Gundlach H."/>
            <person name="Zhou S."/>
            <person name="Mudge J."/>
            <person name="Bharti A.K."/>
            <person name="Murray J.D."/>
            <person name="Naoumkina M.A."/>
            <person name="Rosen B."/>
            <person name="Silverstein K.A."/>
            <person name="Tang H."/>
            <person name="Rombauts S."/>
            <person name="Zhao P.X."/>
            <person name="Zhou P."/>
            <person name="Barbe V."/>
            <person name="Bardou P."/>
            <person name="Bechner M."/>
            <person name="Bellec A."/>
            <person name="Berger A."/>
            <person name="Berges H."/>
            <person name="Bidwell S."/>
            <person name="Bisseling T."/>
            <person name="Choisne N."/>
            <person name="Couloux A."/>
            <person name="Denny R."/>
            <person name="Deshpande S."/>
            <person name="Dai X."/>
            <person name="Doyle J.J."/>
            <person name="Dudez A.M."/>
            <person name="Farmer A.D."/>
            <person name="Fouteau S."/>
            <person name="Franken C."/>
            <person name="Gibelin C."/>
            <person name="Gish J."/>
            <person name="Goldstein S."/>
            <person name="Gonzalez A.J."/>
            <person name="Green P.J."/>
            <person name="Hallab A."/>
            <person name="Hartog M."/>
            <person name="Hua A."/>
            <person name="Humphray S.J."/>
            <person name="Jeong D.H."/>
            <person name="Jing Y."/>
            <person name="Jocker A."/>
            <person name="Kenton S.M."/>
            <person name="Kim D.J."/>
            <person name="Klee K."/>
            <person name="Lai H."/>
            <person name="Lang C."/>
            <person name="Lin S."/>
            <person name="Macmil S.L."/>
            <person name="Magdelenat G."/>
            <person name="Matthews L."/>
            <person name="McCorrison J."/>
            <person name="Monaghan E.L."/>
            <person name="Mun J.H."/>
            <person name="Najar F.Z."/>
            <person name="Nicholson C."/>
            <person name="Noirot C."/>
            <person name="O'Bleness M."/>
            <person name="Paule C.R."/>
            <person name="Poulain J."/>
            <person name="Prion F."/>
            <person name="Qin B."/>
            <person name="Qu C."/>
            <person name="Retzel E.F."/>
            <person name="Riddle C."/>
            <person name="Sallet E."/>
            <person name="Samain S."/>
            <person name="Samson N."/>
            <person name="Sanders I."/>
            <person name="Saurat O."/>
            <person name="Scarpelli C."/>
            <person name="Schiex T."/>
            <person name="Segurens B."/>
            <person name="Severin A.J."/>
            <person name="Sherrier D.J."/>
            <person name="Shi R."/>
            <person name="Sims S."/>
            <person name="Singer S.R."/>
            <person name="Sinharoy S."/>
            <person name="Sterck L."/>
            <person name="Viollet A."/>
            <person name="Wang B.B."/>
            <person name="Wang K."/>
            <person name="Wang M."/>
            <person name="Wang X."/>
            <person name="Warfsmann J."/>
            <person name="Weissenbach J."/>
            <person name="White D.D."/>
            <person name="White J.D."/>
            <person name="Wiley G.B."/>
            <person name="Wincker P."/>
            <person name="Xing Y."/>
            <person name="Yang L."/>
            <person name="Yao Z."/>
            <person name="Ying F."/>
            <person name="Zhai J."/>
            <person name="Zhou L."/>
            <person name="Zuber A."/>
            <person name="Denarie J."/>
            <person name="Dixon R.A."/>
            <person name="May G.D."/>
            <person name="Schwartz D.C."/>
            <person name="Rogers J."/>
            <person name="Quetier F."/>
            <person name="Town C.D."/>
            <person name="Roe B.A."/>
        </authorList>
    </citation>
    <scope>NUCLEOTIDE SEQUENCE [LARGE SCALE GENOMIC DNA]</scope>
    <source>
        <strain evidence="2">A17</strain>
        <strain evidence="3 4">cv. Jemalong A17</strain>
    </source>
</reference>
<organism evidence="2 4">
    <name type="scientific">Medicago truncatula</name>
    <name type="common">Barrel medic</name>
    <name type="synonym">Medicago tribuloides</name>
    <dbReference type="NCBI Taxonomy" id="3880"/>
    <lineage>
        <taxon>Eukaryota</taxon>
        <taxon>Viridiplantae</taxon>
        <taxon>Streptophyta</taxon>
        <taxon>Embryophyta</taxon>
        <taxon>Tracheophyta</taxon>
        <taxon>Spermatophyta</taxon>
        <taxon>Magnoliopsida</taxon>
        <taxon>eudicotyledons</taxon>
        <taxon>Gunneridae</taxon>
        <taxon>Pentapetalae</taxon>
        <taxon>rosids</taxon>
        <taxon>fabids</taxon>
        <taxon>Fabales</taxon>
        <taxon>Fabaceae</taxon>
        <taxon>Papilionoideae</taxon>
        <taxon>50 kb inversion clade</taxon>
        <taxon>NPAAA clade</taxon>
        <taxon>Hologalegina</taxon>
        <taxon>IRL clade</taxon>
        <taxon>Trifolieae</taxon>
        <taxon>Medicago</taxon>
    </lineage>
</organism>
<evidence type="ECO:0000313" key="3">
    <source>
        <dbReference type="EnsemblPlants" id="KEH38406"/>
    </source>
</evidence>
<evidence type="ECO:0000259" key="1">
    <source>
        <dbReference type="Pfam" id="PF13966"/>
    </source>
</evidence>
<dbReference type="AlphaFoldDB" id="A0A072V9Z4"/>